<comment type="caution">
    <text evidence="1">The sequence shown here is derived from an EMBL/GenBank/DDBJ whole genome shotgun (WGS) entry which is preliminary data.</text>
</comment>
<keyword evidence="2" id="KW-1185">Reference proteome</keyword>
<dbReference type="CDD" id="cd06325">
    <property type="entry name" value="PBP1_ABC_unchar_transporter"/>
    <property type="match status" value="1"/>
</dbReference>
<dbReference type="PANTHER" id="PTHR35271:SF1">
    <property type="entry name" value="ABC TRANSPORTER, SUBSTRATE-BINDING LIPOPROTEIN"/>
    <property type="match status" value="1"/>
</dbReference>
<name>A0ABQ6BFK7_9BRAD</name>
<organism evidence="1 2">
    <name type="scientific">Bradyrhizobium iriomotense</name>
    <dbReference type="NCBI Taxonomy" id="441950"/>
    <lineage>
        <taxon>Bacteria</taxon>
        <taxon>Pseudomonadati</taxon>
        <taxon>Pseudomonadota</taxon>
        <taxon>Alphaproteobacteria</taxon>
        <taxon>Hyphomicrobiales</taxon>
        <taxon>Nitrobacteraceae</taxon>
        <taxon>Bradyrhizobium</taxon>
    </lineage>
</organism>
<dbReference type="RefSeq" id="WP_284274040.1">
    <property type="nucleotide sequence ID" value="NZ_BSOW01000039.1"/>
</dbReference>
<evidence type="ECO:0008006" key="3">
    <source>
        <dbReference type="Google" id="ProtNLM"/>
    </source>
</evidence>
<evidence type="ECO:0000313" key="1">
    <source>
        <dbReference type="EMBL" id="GLR90953.1"/>
    </source>
</evidence>
<evidence type="ECO:0000313" key="2">
    <source>
        <dbReference type="Proteomes" id="UP001156905"/>
    </source>
</evidence>
<gene>
    <name evidence="1" type="ORF">GCM10007857_76690</name>
</gene>
<dbReference type="PANTHER" id="PTHR35271">
    <property type="entry name" value="ABC TRANSPORTER, SUBSTRATE-BINDING LIPOPROTEIN-RELATED"/>
    <property type="match status" value="1"/>
</dbReference>
<reference evidence="2" key="1">
    <citation type="journal article" date="2019" name="Int. J. Syst. Evol. Microbiol.">
        <title>The Global Catalogue of Microorganisms (GCM) 10K type strain sequencing project: providing services to taxonomists for standard genome sequencing and annotation.</title>
        <authorList>
            <consortium name="The Broad Institute Genomics Platform"/>
            <consortium name="The Broad Institute Genome Sequencing Center for Infectious Disease"/>
            <person name="Wu L."/>
            <person name="Ma J."/>
        </authorList>
    </citation>
    <scope>NUCLEOTIDE SEQUENCE [LARGE SCALE GENOMIC DNA]</scope>
    <source>
        <strain evidence="2">NBRC 102520</strain>
    </source>
</reference>
<sequence>MRRREFISLIGSFLASLPGPSRGQGPNKLARIAYLGATSPSTIDPRQIEQFRRGLVDNGLVEGRNIAIDYFWAEGRLDRLQTLADELAQHDLDVIITAGGQAVHALMAARVKTPIVFAIYGDPVGDGAVESLAHPGKNLTGLSMANSHLESKRLELLKEAYAPLKRVAVLHDPSASSSAAVVADVQSGALALGIETMIFEAADPARFDAIFAEAVDQGANGVAAMASAVLNFHHRHLCELAIQHRLPSIWEASGYVRDGGLLSYGPSFPDMYRQAAAYIARILKGTKASDLPIEQPVKFEFAVNLKTANALGLALPTALISRADEVIE</sequence>
<dbReference type="Proteomes" id="UP001156905">
    <property type="component" value="Unassembled WGS sequence"/>
</dbReference>
<dbReference type="Pfam" id="PF04392">
    <property type="entry name" value="ABC_sub_bind"/>
    <property type="match status" value="1"/>
</dbReference>
<accession>A0ABQ6BFK7</accession>
<dbReference type="InterPro" id="IPR007487">
    <property type="entry name" value="ABC_transpt-TYRBP-like"/>
</dbReference>
<dbReference type="EMBL" id="BSOW01000039">
    <property type="protein sequence ID" value="GLR90953.1"/>
    <property type="molecule type" value="Genomic_DNA"/>
</dbReference>
<dbReference type="Gene3D" id="3.40.50.2300">
    <property type="match status" value="2"/>
</dbReference>
<protein>
    <recommendedName>
        <fullName evidence="3">ABC transporter substrate-binding protein</fullName>
    </recommendedName>
</protein>
<proteinExistence type="predicted"/>